<feature type="non-terminal residue" evidence="1">
    <location>
        <position position="51"/>
    </location>
</feature>
<evidence type="ECO:0000313" key="1">
    <source>
        <dbReference type="EMBL" id="SVB09258.1"/>
    </source>
</evidence>
<name>A0A382B665_9ZZZZ</name>
<dbReference type="EMBL" id="UINC01028380">
    <property type="protein sequence ID" value="SVB09258.1"/>
    <property type="molecule type" value="Genomic_DNA"/>
</dbReference>
<accession>A0A382B665</accession>
<sequence length="51" mass="5605">MLTLISTLFTITMNSFEGQNAAEVWQSLKRLNTTATVLHTTAHPDDEDGAL</sequence>
<proteinExistence type="predicted"/>
<organism evidence="1">
    <name type="scientific">marine metagenome</name>
    <dbReference type="NCBI Taxonomy" id="408172"/>
    <lineage>
        <taxon>unclassified sequences</taxon>
        <taxon>metagenomes</taxon>
        <taxon>ecological metagenomes</taxon>
    </lineage>
</organism>
<protein>
    <submittedName>
        <fullName evidence="1">Uncharacterized protein</fullName>
    </submittedName>
</protein>
<dbReference type="AlphaFoldDB" id="A0A382B665"/>
<gene>
    <name evidence="1" type="ORF">METZ01_LOCUS162112</name>
</gene>
<reference evidence="1" key="1">
    <citation type="submission" date="2018-05" db="EMBL/GenBank/DDBJ databases">
        <authorList>
            <person name="Lanie J.A."/>
            <person name="Ng W.-L."/>
            <person name="Kazmierczak K.M."/>
            <person name="Andrzejewski T.M."/>
            <person name="Davidsen T.M."/>
            <person name="Wayne K.J."/>
            <person name="Tettelin H."/>
            <person name="Glass J.I."/>
            <person name="Rusch D."/>
            <person name="Podicherti R."/>
            <person name="Tsui H.-C.T."/>
            <person name="Winkler M.E."/>
        </authorList>
    </citation>
    <scope>NUCLEOTIDE SEQUENCE</scope>
</reference>